<dbReference type="GO" id="GO:0009307">
    <property type="term" value="P:DNA restriction-modification system"/>
    <property type="evidence" value="ECO:0007669"/>
    <property type="project" value="UniProtKB-KW"/>
</dbReference>
<dbReference type="Pfam" id="PF01420">
    <property type="entry name" value="Methylase_S"/>
    <property type="match status" value="2"/>
</dbReference>
<comment type="similarity">
    <text evidence="1">Belongs to the type-I restriction system S methylase family.</text>
</comment>
<dbReference type="Gene3D" id="3.90.220.20">
    <property type="entry name" value="DNA methylase specificity domains"/>
    <property type="match status" value="2"/>
</dbReference>
<dbReference type="EMBL" id="FOBN01000032">
    <property type="protein sequence ID" value="SEM62943.1"/>
    <property type="molecule type" value="Genomic_DNA"/>
</dbReference>
<dbReference type="Proteomes" id="UP000198883">
    <property type="component" value="Unassembled WGS sequence"/>
</dbReference>
<evidence type="ECO:0000256" key="2">
    <source>
        <dbReference type="ARBA" id="ARBA00022747"/>
    </source>
</evidence>
<dbReference type="GeneID" id="83544859"/>
<accession>A0A1H7ZXD5</accession>
<dbReference type="AlphaFoldDB" id="A0A1H7ZXD5"/>
<keyword evidence="2" id="KW-0680">Restriction system</keyword>
<sequence>MLENVEWGEFEVQNLFNVVGTRSLDSNAIEFTETGINFVGRTFENNGIQGKIQERNFKPNEPFTITATVIGNYKYVKYQKEPYYCSQNINKLTPKEIIEKWNERIAYFFISNLQKFVSLYDGQQGGYKLDDIKQFKITLPITSNGSINFSFMEKFIAELEASHLAELEASHLAELEAYLSVTNLKDYHLTQEEKDVLRSFEQNEIEWGEFNLEKLFGKSTRGRRLKSDDRIKGTLPFVTAGEANTGISDSIGNDVHIFSENTTTIDMFGSAKYRNYKYGGDDHIAVVHTENLQKHSSIFVTTAIHKSSYTNKFSYSRNFYAKDADELNIQLPLLDNEPNYQIMEIFIKAIQKLVIKDVVLYSEQKRALTKQVISS</sequence>
<reference evidence="6" key="1">
    <citation type="submission" date="2016-10" db="EMBL/GenBank/DDBJ databases">
        <authorList>
            <person name="Varghese N."/>
            <person name="Submissions S."/>
        </authorList>
    </citation>
    <scope>NUCLEOTIDE SEQUENCE [LARGE SCALE GENOMIC DNA]</scope>
    <source>
        <strain evidence="6">DSM 24204</strain>
    </source>
</reference>
<dbReference type="RefSeq" id="WP_090923256.1">
    <property type="nucleotide sequence ID" value="NZ_CP016180.1"/>
</dbReference>
<evidence type="ECO:0000313" key="5">
    <source>
        <dbReference type="EMBL" id="SEM62943.1"/>
    </source>
</evidence>
<dbReference type="OrthoDB" id="1100212at2"/>
<keyword evidence="3" id="KW-0238">DNA-binding</keyword>
<dbReference type="STRING" id="97481.SAMN05444853_1328"/>
<evidence type="ECO:0000256" key="1">
    <source>
        <dbReference type="ARBA" id="ARBA00010923"/>
    </source>
</evidence>
<dbReference type="GO" id="GO:0003677">
    <property type="term" value="F:DNA binding"/>
    <property type="evidence" value="ECO:0007669"/>
    <property type="project" value="UniProtKB-KW"/>
</dbReference>
<protein>
    <submittedName>
        <fullName evidence="5">Type I restriction modification DNA specificity domain-containing protein</fullName>
    </submittedName>
</protein>
<proteinExistence type="inferred from homology"/>
<dbReference type="SUPFAM" id="SSF116734">
    <property type="entry name" value="DNA methylase specificity domain"/>
    <property type="match status" value="2"/>
</dbReference>
<feature type="domain" description="Type I restriction modification DNA specificity" evidence="4">
    <location>
        <begin position="206"/>
        <end position="352"/>
    </location>
</feature>
<dbReference type="InterPro" id="IPR000055">
    <property type="entry name" value="Restrct_endonuc_typeI_TRD"/>
</dbReference>
<evidence type="ECO:0000313" key="6">
    <source>
        <dbReference type="Proteomes" id="UP000198883"/>
    </source>
</evidence>
<evidence type="ECO:0000259" key="4">
    <source>
        <dbReference type="Pfam" id="PF01420"/>
    </source>
</evidence>
<name>A0A1H7ZXD5_9PAST</name>
<gene>
    <name evidence="5" type="ORF">SAMN05444853_1328</name>
</gene>
<feature type="domain" description="Type I restriction modification DNA specificity" evidence="4">
    <location>
        <begin position="4"/>
        <end position="168"/>
    </location>
</feature>
<dbReference type="InterPro" id="IPR044946">
    <property type="entry name" value="Restrct_endonuc_typeI_TRD_sf"/>
</dbReference>
<evidence type="ECO:0000256" key="3">
    <source>
        <dbReference type="ARBA" id="ARBA00023125"/>
    </source>
</evidence>
<organism evidence="5 6">
    <name type="scientific">Phocoenobacter skyensis</name>
    <dbReference type="NCBI Taxonomy" id="97481"/>
    <lineage>
        <taxon>Bacteria</taxon>
        <taxon>Pseudomonadati</taxon>
        <taxon>Pseudomonadota</taxon>
        <taxon>Gammaproteobacteria</taxon>
        <taxon>Pasteurellales</taxon>
        <taxon>Pasteurellaceae</taxon>
        <taxon>Phocoenobacter</taxon>
    </lineage>
</organism>